<dbReference type="EMBL" id="CAJOBA010007340">
    <property type="protein sequence ID" value="CAF3799752.1"/>
    <property type="molecule type" value="Genomic_DNA"/>
</dbReference>
<dbReference type="Proteomes" id="UP000682733">
    <property type="component" value="Unassembled WGS sequence"/>
</dbReference>
<sequence length="95" mass="10843">MTLSQGETLTDCVLAERLGSTVITCPRLFEIHQLSETELFLTKVTENFTKAVGLDRKLQNNAKLEQCSRSQSRNGKEINEIEERPKCELICETFH</sequence>
<proteinExistence type="predicted"/>
<gene>
    <name evidence="1" type="ORF">OVA965_LOCUS16013</name>
    <name evidence="2" type="ORF">TMI583_LOCUS16022</name>
</gene>
<evidence type="ECO:0000313" key="2">
    <source>
        <dbReference type="EMBL" id="CAF3799752.1"/>
    </source>
</evidence>
<protein>
    <submittedName>
        <fullName evidence="1">Uncharacterized protein</fullName>
    </submittedName>
</protein>
<evidence type="ECO:0000313" key="3">
    <source>
        <dbReference type="Proteomes" id="UP000677228"/>
    </source>
</evidence>
<evidence type="ECO:0000313" key="1">
    <source>
        <dbReference type="EMBL" id="CAF1031512.1"/>
    </source>
</evidence>
<dbReference type="Proteomes" id="UP000677228">
    <property type="component" value="Unassembled WGS sequence"/>
</dbReference>
<organism evidence="1 3">
    <name type="scientific">Didymodactylos carnosus</name>
    <dbReference type="NCBI Taxonomy" id="1234261"/>
    <lineage>
        <taxon>Eukaryota</taxon>
        <taxon>Metazoa</taxon>
        <taxon>Spiralia</taxon>
        <taxon>Gnathifera</taxon>
        <taxon>Rotifera</taxon>
        <taxon>Eurotatoria</taxon>
        <taxon>Bdelloidea</taxon>
        <taxon>Philodinida</taxon>
        <taxon>Philodinidae</taxon>
        <taxon>Didymodactylos</taxon>
    </lineage>
</organism>
<reference evidence="1" key="1">
    <citation type="submission" date="2021-02" db="EMBL/GenBank/DDBJ databases">
        <authorList>
            <person name="Nowell W R."/>
        </authorList>
    </citation>
    <scope>NUCLEOTIDE SEQUENCE</scope>
</reference>
<comment type="caution">
    <text evidence="1">The sequence shown here is derived from an EMBL/GenBank/DDBJ whole genome shotgun (WGS) entry which is preliminary data.</text>
</comment>
<accession>A0A8S2DYV0</accession>
<dbReference type="EMBL" id="CAJNOK010007329">
    <property type="protein sequence ID" value="CAF1031512.1"/>
    <property type="molecule type" value="Genomic_DNA"/>
</dbReference>
<dbReference type="AlphaFoldDB" id="A0A8S2DYV0"/>
<name>A0A8S2DYV0_9BILA</name>